<dbReference type="AlphaFoldDB" id="A0A397SK82"/>
<comment type="caution">
    <text evidence="1">The sequence shown here is derived from an EMBL/GenBank/DDBJ whole genome shotgun (WGS) entry which is preliminary data.</text>
</comment>
<organism evidence="1 2">
    <name type="scientific">Glomus cerebriforme</name>
    <dbReference type="NCBI Taxonomy" id="658196"/>
    <lineage>
        <taxon>Eukaryota</taxon>
        <taxon>Fungi</taxon>
        <taxon>Fungi incertae sedis</taxon>
        <taxon>Mucoromycota</taxon>
        <taxon>Glomeromycotina</taxon>
        <taxon>Glomeromycetes</taxon>
        <taxon>Glomerales</taxon>
        <taxon>Glomeraceae</taxon>
        <taxon>Glomus</taxon>
    </lineage>
</organism>
<sequence>MERETVLLAFGLVREIGERFFSFLIDSPSVRALGIRKRFLNFISGSGFFLISAWKSGLLLDLRNQNIWLWGFGIGNIWLWDLGLETFSSGDSGLETFGSGNLGLEINVLTERFFSFVDLALESETETDLFNKQEHAGGSFLEHGKLFQRWNGFKMILESKVTASLDFRDEMASTF</sequence>
<name>A0A397SK82_9GLOM</name>
<reference evidence="1 2" key="1">
    <citation type="submission" date="2018-06" db="EMBL/GenBank/DDBJ databases">
        <title>Comparative genomics reveals the genomic features of Rhizophagus irregularis, R. cerebriforme, R. diaphanum and Gigaspora rosea, and their symbiotic lifestyle signature.</title>
        <authorList>
            <person name="Morin E."/>
            <person name="San Clemente H."/>
            <person name="Chen E.C.H."/>
            <person name="De La Providencia I."/>
            <person name="Hainaut M."/>
            <person name="Kuo A."/>
            <person name="Kohler A."/>
            <person name="Murat C."/>
            <person name="Tang N."/>
            <person name="Roy S."/>
            <person name="Loubradou J."/>
            <person name="Henrissat B."/>
            <person name="Grigoriev I.V."/>
            <person name="Corradi N."/>
            <person name="Roux C."/>
            <person name="Martin F.M."/>
        </authorList>
    </citation>
    <scope>NUCLEOTIDE SEQUENCE [LARGE SCALE GENOMIC DNA]</scope>
    <source>
        <strain evidence="1 2">DAOM 227022</strain>
    </source>
</reference>
<accession>A0A397SK82</accession>
<evidence type="ECO:0000313" key="1">
    <source>
        <dbReference type="EMBL" id="RIA82974.1"/>
    </source>
</evidence>
<proteinExistence type="predicted"/>
<gene>
    <name evidence="1" type="ORF">C1645_743401</name>
</gene>
<dbReference type="EMBL" id="QKYT01000610">
    <property type="protein sequence ID" value="RIA82974.1"/>
    <property type="molecule type" value="Genomic_DNA"/>
</dbReference>
<keyword evidence="2" id="KW-1185">Reference proteome</keyword>
<dbReference type="Proteomes" id="UP000265703">
    <property type="component" value="Unassembled WGS sequence"/>
</dbReference>
<evidence type="ECO:0000313" key="2">
    <source>
        <dbReference type="Proteomes" id="UP000265703"/>
    </source>
</evidence>
<protein>
    <submittedName>
        <fullName evidence="1">Uncharacterized protein</fullName>
    </submittedName>
</protein>